<dbReference type="Pfam" id="PF01370">
    <property type="entry name" value="Epimerase"/>
    <property type="match status" value="1"/>
</dbReference>
<dbReference type="AlphaFoldDB" id="A0A423PI45"/>
<evidence type="ECO:0000313" key="4">
    <source>
        <dbReference type="EMBL" id="ROO25224.1"/>
    </source>
</evidence>
<name>A0A423PI45_9GAMM</name>
<gene>
    <name evidence="4" type="ORF">SAJA_13310</name>
</gene>
<dbReference type="InterPro" id="IPR036291">
    <property type="entry name" value="NAD(P)-bd_dom_sf"/>
</dbReference>
<dbReference type="InterPro" id="IPR001509">
    <property type="entry name" value="Epimerase_deHydtase"/>
</dbReference>
<dbReference type="Gene3D" id="3.90.25.10">
    <property type="entry name" value="UDP-galactose 4-epimerase, domain 1"/>
    <property type="match status" value="1"/>
</dbReference>
<dbReference type="PANTHER" id="PTHR43000">
    <property type="entry name" value="DTDP-D-GLUCOSE 4,6-DEHYDRATASE-RELATED"/>
    <property type="match status" value="1"/>
</dbReference>
<keyword evidence="5" id="KW-1185">Reference proteome</keyword>
<evidence type="ECO:0000313" key="5">
    <source>
        <dbReference type="Proteomes" id="UP000285310"/>
    </source>
</evidence>
<comment type="similarity">
    <text evidence="2">Belongs to the NAD(P)-dependent epimerase/dehydratase family.</text>
</comment>
<comment type="pathway">
    <text evidence="1">Bacterial outer membrane biogenesis; LPS O-antigen biosynthesis.</text>
</comment>
<dbReference type="Gene3D" id="3.40.50.720">
    <property type="entry name" value="NAD(P)-binding Rossmann-like Domain"/>
    <property type="match status" value="1"/>
</dbReference>
<protein>
    <recommendedName>
        <fullName evidence="3">NAD-dependent epimerase/dehydratase domain-containing protein</fullName>
    </recommendedName>
</protein>
<dbReference type="Proteomes" id="UP000285310">
    <property type="component" value="Unassembled WGS sequence"/>
</dbReference>
<feature type="domain" description="NAD-dependent epimerase/dehydratase" evidence="3">
    <location>
        <begin position="3"/>
        <end position="82"/>
    </location>
</feature>
<dbReference type="InParanoid" id="A0A423PI45"/>
<organism evidence="4 5">
    <name type="scientific">Salinisphaera japonica YTM-1</name>
    <dbReference type="NCBI Taxonomy" id="1209778"/>
    <lineage>
        <taxon>Bacteria</taxon>
        <taxon>Pseudomonadati</taxon>
        <taxon>Pseudomonadota</taxon>
        <taxon>Gammaproteobacteria</taxon>
        <taxon>Salinisphaerales</taxon>
        <taxon>Salinisphaeraceae</taxon>
        <taxon>Salinisphaera</taxon>
    </lineage>
</organism>
<sequence length="107" mass="12135">MCAWHQTYGLPVLLTNSSNNYGPWQFPEKLIPLMVLNALHSRSLPVYGDGLNTRDRLYVEDHANALIRAFEYGQTGERYNIGGQNEVTNIELVNTLCATLEELAPRR</sequence>
<proteinExistence type="inferred from homology"/>
<evidence type="ECO:0000256" key="1">
    <source>
        <dbReference type="ARBA" id="ARBA00005125"/>
    </source>
</evidence>
<evidence type="ECO:0000259" key="3">
    <source>
        <dbReference type="Pfam" id="PF01370"/>
    </source>
</evidence>
<reference evidence="4 5" key="1">
    <citation type="submission" date="2013-10" db="EMBL/GenBank/DDBJ databases">
        <title>Salinisphaera japonica YTM-1 Genome Sequencing.</title>
        <authorList>
            <person name="Lai Q."/>
            <person name="Li C."/>
            <person name="Shao Z."/>
        </authorList>
    </citation>
    <scope>NUCLEOTIDE SEQUENCE [LARGE SCALE GENOMIC DNA]</scope>
    <source>
        <strain evidence="4 5">YTM-1</strain>
    </source>
</reference>
<comment type="caution">
    <text evidence="4">The sequence shown here is derived from an EMBL/GenBank/DDBJ whole genome shotgun (WGS) entry which is preliminary data.</text>
</comment>
<accession>A0A423PI45</accession>
<dbReference type="SUPFAM" id="SSF51735">
    <property type="entry name" value="NAD(P)-binding Rossmann-fold domains"/>
    <property type="match status" value="1"/>
</dbReference>
<evidence type="ECO:0000256" key="2">
    <source>
        <dbReference type="ARBA" id="ARBA00007637"/>
    </source>
</evidence>
<dbReference type="EMBL" id="AYKG01000051">
    <property type="protein sequence ID" value="ROO25224.1"/>
    <property type="molecule type" value="Genomic_DNA"/>
</dbReference>